<protein>
    <submittedName>
        <fullName evidence="3">Uncharacterized protein</fullName>
    </submittedName>
</protein>
<sequence>MTKFERIQRIRTYFKEVGRIEGAVPCILWKHLWEPNIYLYSREDESLSVNEVIVVKSPTSKVDKVLKYSIKHYFQTEDELDAILRTLSDKNMTKPQDIHPPEPRKEEETSFVPKPKLPESKNFNPLTSSPANFNFESYQPSTSTPTSFSPQNSFSPTPSMAPPKKEVKLDGKVVGLVAFILLLVAAFITNPELGAHRKAVQDKLVNELVQAPSAELVSLTETKETAQVENSQLSGVDLIKNSVPTMVHRKNFLFFSLTELQLGGQQKIIGAGVFSNVWLLEPESGSYQAYLQEPSDNGASQMNSEERLALESEMKRAIIVAVMEKFMENPDDEQLTYKFVLHNRSNRNIKSFHGLVRFFDDANNEIKAVPLEYDRPLGIGERAIFHVTSDYDSNSEADTQLKNITLDKLTMDWEPSEILFNDGTNLSLVSLE</sequence>
<organism evidence="3">
    <name type="scientific">Roseihalotalea indica</name>
    <dbReference type="NCBI Taxonomy" id="2867963"/>
    <lineage>
        <taxon>Bacteria</taxon>
        <taxon>Pseudomonadati</taxon>
        <taxon>Bacteroidota</taxon>
        <taxon>Cytophagia</taxon>
        <taxon>Cytophagales</taxon>
        <taxon>Catalimonadaceae</taxon>
        <taxon>Roseihalotalea</taxon>
    </lineage>
</organism>
<feature type="compositionally biased region" description="Polar residues" evidence="1">
    <location>
        <begin position="121"/>
        <end position="138"/>
    </location>
</feature>
<feature type="transmembrane region" description="Helical" evidence="2">
    <location>
        <begin position="169"/>
        <end position="188"/>
    </location>
</feature>
<name>A0AA49GSD9_9BACT</name>
<accession>A0AA49GSD9</accession>
<keyword evidence="2" id="KW-0812">Transmembrane</keyword>
<reference evidence="3" key="1">
    <citation type="journal article" date="2023" name="Comput. Struct. Biotechnol. J.">
        <title>Discovery of a novel marine Bacteroidetes with a rich repertoire of carbohydrate-active enzymes.</title>
        <authorList>
            <person name="Chen B."/>
            <person name="Liu G."/>
            <person name="Chen Q."/>
            <person name="Wang H."/>
            <person name="Liu L."/>
            <person name="Tang K."/>
        </authorList>
    </citation>
    <scope>NUCLEOTIDE SEQUENCE</scope>
    <source>
        <strain evidence="3">TK19036</strain>
    </source>
</reference>
<gene>
    <name evidence="3" type="ORF">K4G66_29155</name>
</gene>
<evidence type="ECO:0000313" key="3">
    <source>
        <dbReference type="EMBL" id="WKN36434.1"/>
    </source>
</evidence>
<dbReference type="AlphaFoldDB" id="A0AA49GSD9"/>
<keyword evidence="2" id="KW-1133">Transmembrane helix</keyword>
<evidence type="ECO:0000256" key="1">
    <source>
        <dbReference type="SAM" id="MobiDB-lite"/>
    </source>
</evidence>
<dbReference type="EMBL" id="CP120682">
    <property type="protein sequence ID" value="WKN36434.1"/>
    <property type="molecule type" value="Genomic_DNA"/>
</dbReference>
<proteinExistence type="predicted"/>
<reference evidence="3" key="2">
    <citation type="journal article" date="2024" name="Antonie Van Leeuwenhoek">
        <title>Roseihalotalea indica gen. nov., sp. nov., a halophilic Bacteroidetes from mesopelagic Southwest Indian Ocean with higher carbohydrate metabolic potential.</title>
        <authorList>
            <person name="Chen B."/>
            <person name="Zhang M."/>
            <person name="Lin D."/>
            <person name="Ye J."/>
            <person name="Tang K."/>
        </authorList>
    </citation>
    <scope>NUCLEOTIDE SEQUENCE</scope>
    <source>
        <strain evidence="3">TK19036</strain>
    </source>
</reference>
<keyword evidence="2" id="KW-0472">Membrane</keyword>
<feature type="compositionally biased region" description="Low complexity" evidence="1">
    <location>
        <begin position="139"/>
        <end position="158"/>
    </location>
</feature>
<feature type="region of interest" description="Disordered" evidence="1">
    <location>
        <begin position="91"/>
        <end position="163"/>
    </location>
</feature>
<feature type="compositionally biased region" description="Basic and acidic residues" evidence="1">
    <location>
        <begin position="91"/>
        <end position="108"/>
    </location>
</feature>
<evidence type="ECO:0000256" key="2">
    <source>
        <dbReference type="SAM" id="Phobius"/>
    </source>
</evidence>